<organism evidence="2 3">
    <name type="scientific">Allotamlana fucoidanivorans</name>
    <dbReference type="NCBI Taxonomy" id="2583814"/>
    <lineage>
        <taxon>Bacteria</taxon>
        <taxon>Pseudomonadati</taxon>
        <taxon>Bacteroidota</taxon>
        <taxon>Flavobacteriia</taxon>
        <taxon>Flavobacteriales</taxon>
        <taxon>Flavobacteriaceae</taxon>
        <taxon>Allotamlana</taxon>
    </lineage>
</organism>
<dbReference type="EMBL" id="VDCS01000006">
    <property type="protein sequence ID" value="TNJ44917.1"/>
    <property type="molecule type" value="Genomic_DNA"/>
</dbReference>
<dbReference type="Gene3D" id="3.20.20.80">
    <property type="entry name" value="Glycosidases"/>
    <property type="match status" value="1"/>
</dbReference>
<dbReference type="AlphaFoldDB" id="A0A5C4SLK9"/>
<gene>
    <name evidence="2" type="ORF">FGF67_07065</name>
</gene>
<evidence type="ECO:0000313" key="3">
    <source>
        <dbReference type="Proteomes" id="UP000308713"/>
    </source>
</evidence>
<dbReference type="Proteomes" id="UP000308713">
    <property type="component" value="Unassembled WGS sequence"/>
</dbReference>
<protein>
    <submittedName>
        <fullName evidence="2">Xylosidase</fullName>
    </submittedName>
</protein>
<dbReference type="OrthoDB" id="9783748at2"/>
<comment type="caution">
    <text evidence="2">The sequence shown here is derived from an EMBL/GenBank/DDBJ whole genome shotgun (WGS) entry which is preliminary data.</text>
</comment>
<keyword evidence="3" id="KW-1185">Reference proteome</keyword>
<evidence type="ECO:0000256" key="1">
    <source>
        <dbReference type="SAM" id="SignalP"/>
    </source>
</evidence>
<evidence type="ECO:0000313" key="2">
    <source>
        <dbReference type="EMBL" id="TNJ44917.1"/>
    </source>
</evidence>
<accession>A0A5C4SLK9</accession>
<feature type="signal peptide" evidence="1">
    <location>
        <begin position="1"/>
        <end position="28"/>
    </location>
</feature>
<sequence length="458" mass="52752">MIKNEILKRAVVAILFLCIGWSCSSSDAADIKEDDDEVIVTPPPVDEIVYDETGCLYTSYTNLVMAGYQGWFAAQGDDSNRGWYHYQNPKCGGFFPGCSSIDMWPDMSEYTEKYVTPFKYEDGSDAYLYSPYDESSIDLHFKWMKENNIDGVHMQRFVVEIHSSNPKGKRHFNKVLANALKAAKKYDRAISVMYDLSGCDSQKVAYLEQDWNELVQEFNLFDNVEHPTYLRHNGKPLMSIWGVGFNDNRKYTTIDVDRLVGKLKGPRNKVSIMLGVPYYWRTFGNDTENNQGLHNLIKKVDIIMPWAVGRYNSPSSYNADNVYQDIRWAEYNKVDYVPLVFPGFTWGNLQQTPEKYHDIPRLRGDFLWRQVAGAKLSGAKSLYVAMFDEVDEGTAIYKVKRNKEVPLNGYGPTNEENRFKYVGIEDDLDSDYYLWLTGQAANWFHGEGSYSINKPNRQ</sequence>
<feature type="chain" id="PRO_5023020344" evidence="1">
    <location>
        <begin position="29"/>
        <end position="458"/>
    </location>
</feature>
<reference evidence="2 3" key="1">
    <citation type="submission" date="2019-05" db="EMBL/GenBank/DDBJ databases">
        <title>Tamlana fucoidanivorans sp. nov., isolated from the surface of algae collected from Fujian province in China.</title>
        <authorList>
            <person name="Li J."/>
        </authorList>
    </citation>
    <scope>NUCLEOTIDE SEQUENCE [LARGE SCALE GENOMIC DNA]</scope>
    <source>
        <strain evidence="2 3">CW2-9</strain>
    </source>
</reference>
<name>A0A5C4SLK9_9FLAO</name>
<dbReference type="CDD" id="cd11576">
    <property type="entry name" value="GH99_GH71_like_2"/>
    <property type="match status" value="1"/>
</dbReference>
<proteinExistence type="predicted"/>
<keyword evidence="1" id="KW-0732">Signal</keyword>